<keyword evidence="2" id="KW-1133">Transmembrane helix</keyword>
<feature type="transmembrane region" description="Helical" evidence="2">
    <location>
        <begin position="166"/>
        <end position="193"/>
    </location>
</feature>
<evidence type="ECO:0000256" key="1">
    <source>
        <dbReference type="SAM" id="MobiDB-lite"/>
    </source>
</evidence>
<sequence>MRQETLDRVQTQTVRSESASRPDQTEWRGYEKLGFRVAFLYFILQAVPLDWKFYRDLLHINWLHLSYGDLFQLSRYQPRFFGETDTFANWVVIFGIALAGGIVWTYRDRDRKEYNALYYVLRVVLRYRLAVSLLAYGFLKLFPVLAPTPSLSNLNTNYGDLTHWKIFSMSLGIVPSYESFLGGVEILAALLLLYRKTASIGAFLTVSFLGNVFMSNLAYEGGEYVYSFYLTTFALALLVFDAQRIFTLLALERPTIPNRFNPHFTNGQKTVRLVLKAGFVLLFVGFYGANVYASYREGSYQYPQKPGLPGASGLYNVSEFRFNGQIIPYSKTDLLRWQDVVFEQWTTLSIRSNRPVTLDRTNVEVVHNRDQDRNYEFAGSAGRHYFQYEIAPDQHGLILKNRNPAHARESFTFQYSRPDSATIILAGVNEKRDSIYAVLHKIDKKYLLDEARKTGRRGGLTL</sequence>
<keyword evidence="2" id="KW-0812">Transmembrane</keyword>
<feature type="region of interest" description="Disordered" evidence="1">
    <location>
        <begin position="1"/>
        <end position="20"/>
    </location>
</feature>
<keyword evidence="4" id="KW-1185">Reference proteome</keyword>
<evidence type="ECO:0000256" key="2">
    <source>
        <dbReference type="SAM" id="Phobius"/>
    </source>
</evidence>
<accession>A0ABW0IK22</accession>
<evidence type="ECO:0000313" key="4">
    <source>
        <dbReference type="Proteomes" id="UP001596106"/>
    </source>
</evidence>
<feature type="transmembrane region" description="Helical" evidence="2">
    <location>
        <begin position="273"/>
        <end position="295"/>
    </location>
</feature>
<organism evidence="3 4">
    <name type="scientific">Larkinella bovis</name>
    <dbReference type="NCBI Taxonomy" id="683041"/>
    <lineage>
        <taxon>Bacteria</taxon>
        <taxon>Pseudomonadati</taxon>
        <taxon>Bacteroidota</taxon>
        <taxon>Cytophagia</taxon>
        <taxon>Cytophagales</taxon>
        <taxon>Spirosomataceae</taxon>
        <taxon>Larkinella</taxon>
    </lineage>
</organism>
<reference evidence="4" key="1">
    <citation type="journal article" date="2019" name="Int. J. Syst. Evol. Microbiol.">
        <title>The Global Catalogue of Microorganisms (GCM) 10K type strain sequencing project: providing services to taxonomists for standard genome sequencing and annotation.</title>
        <authorList>
            <consortium name="The Broad Institute Genomics Platform"/>
            <consortium name="The Broad Institute Genome Sequencing Center for Infectious Disease"/>
            <person name="Wu L."/>
            <person name="Ma J."/>
        </authorList>
    </citation>
    <scope>NUCLEOTIDE SEQUENCE [LARGE SCALE GENOMIC DNA]</scope>
    <source>
        <strain evidence="4">CCUG 55250</strain>
    </source>
</reference>
<proteinExistence type="predicted"/>
<name>A0ABW0IK22_9BACT</name>
<gene>
    <name evidence="3" type="ORF">ACFPMF_24900</name>
</gene>
<keyword evidence="2" id="KW-0472">Membrane</keyword>
<protein>
    <submittedName>
        <fullName evidence="3">DoxX family protein</fullName>
    </submittedName>
</protein>
<feature type="compositionally biased region" description="Polar residues" evidence="1">
    <location>
        <begin position="8"/>
        <end position="17"/>
    </location>
</feature>
<feature type="transmembrane region" description="Helical" evidence="2">
    <location>
        <begin position="225"/>
        <end position="252"/>
    </location>
</feature>
<dbReference type="EMBL" id="JBHSMA010000014">
    <property type="protein sequence ID" value="MFC5412587.1"/>
    <property type="molecule type" value="Genomic_DNA"/>
</dbReference>
<comment type="caution">
    <text evidence="3">The sequence shown here is derived from an EMBL/GenBank/DDBJ whole genome shotgun (WGS) entry which is preliminary data.</text>
</comment>
<evidence type="ECO:0000313" key="3">
    <source>
        <dbReference type="EMBL" id="MFC5412587.1"/>
    </source>
</evidence>
<feature type="transmembrane region" description="Helical" evidence="2">
    <location>
        <begin position="200"/>
        <end position="219"/>
    </location>
</feature>
<dbReference type="RefSeq" id="WP_379850248.1">
    <property type="nucleotide sequence ID" value="NZ_JBHSMA010000014.1"/>
</dbReference>
<feature type="transmembrane region" description="Helical" evidence="2">
    <location>
        <begin position="33"/>
        <end position="54"/>
    </location>
</feature>
<dbReference type="Proteomes" id="UP001596106">
    <property type="component" value="Unassembled WGS sequence"/>
</dbReference>
<feature type="transmembrane region" description="Helical" evidence="2">
    <location>
        <begin position="87"/>
        <end position="106"/>
    </location>
</feature>
<feature type="transmembrane region" description="Helical" evidence="2">
    <location>
        <begin position="127"/>
        <end position="146"/>
    </location>
</feature>